<dbReference type="InterPro" id="IPR036890">
    <property type="entry name" value="HATPase_C_sf"/>
</dbReference>
<feature type="coiled-coil region" evidence="7">
    <location>
        <begin position="222"/>
        <end position="267"/>
    </location>
</feature>
<dbReference type="PROSITE" id="PS50109">
    <property type="entry name" value="HIS_KIN"/>
    <property type="match status" value="1"/>
</dbReference>
<dbReference type="PROSITE" id="PS50110">
    <property type="entry name" value="RESPONSE_REGULATORY"/>
    <property type="match status" value="1"/>
</dbReference>
<dbReference type="SMART" id="SM00448">
    <property type="entry name" value="REC"/>
    <property type="match status" value="1"/>
</dbReference>
<dbReference type="GO" id="GO:0000155">
    <property type="term" value="F:phosphorelay sensor kinase activity"/>
    <property type="evidence" value="ECO:0007669"/>
    <property type="project" value="InterPro"/>
</dbReference>
<keyword evidence="4" id="KW-0808">Transferase</keyword>
<evidence type="ECO:0000256" key="8">
    <source>
        <dbReference type="SAM" id="Phobius"/>
    </source>
</evidence>
<evidence type="ECO:0000313" key="12">
    <source>
        <dbReference type="Proteomes" id="UP000027466"/>
    </source>
</evidence>
<evidence type="ECO:0000256" key="6">
    <source>
        <dbReference type="PROSITE-ProRule" id="PRU00169"/>
    </source>
</evidence>
<keyword evidence="8" id="KW-1133">Transmembrane helix</keyword>
<feature type="transmembrane region" description="Helical" evidence="8">
    <location>
        <begin position="56"/>
        <end position="75"/>
    </location>
</feature>
<dbReference type="InterPro" id="IPR001789">
    <property type="entry name" value="Sig_transdc_resp-reg_receiver"/>
</dbReference>
<dbReference type="CDD" id="cd00082">
    <property type="entry name" value="HisKA"/>
    <property type="match status" value="1"/>
</dbReference>
<feature type="transmembrane region" description="Helical" evidence="8">
    <location>
        <begin position="125"/>
        <end position="144"/>
    </location>
</feature>
<feature type="domain" description="Histidine kinase" evidence="9">
    <location>
        <begin position="295"/>
        <end position="520"/>
    </location>
</feature>
<evidence type="ECO:0000313" key="11">
    <source>
        <dbReference type="EMBL" id="KDR42978.1"/>
    </source>
</evidence>
<dbReference type="InterPro" id="IPR036097">
    <property type="entry name" value="HisK_dim/P_sf"/>
</dbReference>
<reference evidence="11 12" key="1">
    <citation type="submission" date="2014-03" db="EMBL/GenBank/DDBJ databases">
        <title>Draft Genome Sequences of Four Burkholderia Strains.</title>
        <authorList>
            <person name="Liu X.Y."/>
            <person name="Li C.X."/>
            <person name="Xu J.H."/>
        </authorList>
    </citation>
    <scope>NUCLEOTIDE SEQUENCE [LARGE SCALE GENOMIC DNA]</scope>
    <source>
        <strain evidence="11 12">DSM 50014</strain>
    </source>
</reference>
<dbReference type="GO" id="GO:0009927">
    <property type="term" value="F:histidine phosphotransfer kinase activity"/>
    <property type="evidence" value="ECO:0007669"/>
    <property type="project" value="TreeGrafter"/>
</dbReference>
<dbReference type="SMART" id="SM00388">
    <property type="entry name" value="HisKA"/>
    <property type="match status" value="1"/>
</dbReference>
<dbReference type="InterPro" id="IPR011006">
    <property type="entry name" value="CheY-like_superfamily"/>
</dbReference>
<feature type="transmembrane region" description="Helical" evidence="8">
    <location>
        <begin position="201"/>
        <end position="220"/>
    </location>
</feature>
<evidence type="ECO:0000256" key="1">
    <source>
        <dbReference type="ARBA" id="ARBA00000085"/>
    </source>
</evidence>
<dbReference type="InterPro" id="IPR004358">
    <property type="entry name" value="Sig_transdc_His_kin-like_C"/>
</dbReference>
<gene>
    <name evidence="11" type="ORF">BG61_03820</name>
</gene>
<dbReference type="InterPro" id="IPR003594">
    <property type="entry name" value="HATPase_dom"/>
</dbReference>
<dbReference type="SUPFAM" id="SSF52172">
    <property type="entry name" value="CheY-like"/>
    <property type="match status" value="1"/>
</dbReference>
<dbReference type="Gene3D" id="3.40.50.2300">
    <property type="match status" value="1"/>
</dbReference>
<dbReference type="Gene3D" id="3.30.565.10">
    <property type="entry name" value="Histidine kinase-like ATPase, C-terminal domain"/>
    <property type="match status" value="1"/>
</dbReference>
<sequence>MGVPDRIASIDKPGIFSATAREAGASLVRNLSIPAPFPDPVLEAQFLEDHSRRFCAFRRASALLALTIWTCFLWWDFSFARHNKTLNIALSDILTLRFLGIALLIGVGVLVLRPSFRTHATAHRVILTGIYGLLFLLMLMVSITPSPYNYTQYFIGLYLALFFQFSFFYLKSRAALTVGVVTFVTVILLQITIRILNPEDFFAGLFYMFNVIIIGHGVCVHAERVSRERYSAERALASLNDELLTANVELERKNRQLQVSKKDQETKTNALLALKEQQMLAAETASKEKSNFLAAATHDLRQPMHALNLFLQAAAEAIRNGDFAEAERLIDECGRSSVILARLLNAVLDLSRLESGRVIPRYHVFDLKMIIEEAAEQLRPFAASRGVDLRLRLPKECLVCVRSDAHWLGRAVANLVSNAIKYANTGKTMKPTVIVGVVRSATRARIDVVDNGIGISADYWEAIFQPFFQVGNPEQDRDKGLGLGLSIVNAVISMLDEHRLELKSAEGLGSRFSVEMPLCGASPDKPSPRAQPKADASEAARLDGLYVLLVEDDGLVRASTEALLAQWGVLFDSAATFHEYEEILGSVERFPDLIITDYRLRDFKTAREVAMLGASRLGKPCPCLVVTGEPSATIVPLSCDHDVLSKPVSPADLRREILSLVSGKCPDEALQQG</sequence>
<dbReference type="GO" id="GO:0005886">
    <property type="term" value="C:plasma membrane"/>
    <property type="evidence" value="ECO:0007669"/>
    <property type="project" value="TreeGrafter"/>
</dbReference>
<comment type="caution">
    <text evidence="11">The sequence shown here is derived from an EMBL/GenBank/DDBJ whole genome shotgun (WGS) entry which is preliminary data.</text>
</comment>
<evidence type="ECO:0000256" key="2">
    <source>
        <dbReference type="ARBA" id="ARBA00012438"/>
    </source>
</evidence>
<keyword evidence="3 6" id="KW-0597">Phosphoprotein</keyword>
<dbReference type="EMBL" id="JFHC01000011">
    <property type="protein sequence ID" value="KDR42978.1"/>
    <property type="molecule type" value="Genomic_DNA"/>
</dbReference>
<dbReference type="InterPro" id="IPR003661">
    <property type="entry name" value="HisK_dim/P_dom"/>
</dbReference>
<evidence type="ECO:0000256" key="5">
    <source>
        <dbReference type="ARBA" id="ARBA00022777"/>
    </source>
</evidence>
<dbReference type="Gene3D" id="1.10.287.130">
    <property type="match status" value="1"/>
</dbReference>
<feature type="transmembrane region" description="Helical" evidence="8">
    <location>
        <begin position="175"/>
        <end position="195"/>
    </location>
</feature>
<keyword evidence="12" id="KW-1185">Reference proteome</keyword>
<evidence type="ECO:0000259" key="10">
    <source>
        <dbReference type="PROSITE" id="PS50110"/>
    </source>
</evidence>
<proteinExistence type="predicted"/>
<keyword evidence="7" id="KW-0175">Coiled coil</keyword>
<feature type="modified residue" description="4-aspartylphosphate" evidence="6">
    <location>
        <position position="597"/>
    </location>
</feature>
<dbReference type="Pfam" id="PF02518">
    <property type="entry name" value="HATPase_c"/>
    <property type="match status" value="1"/>
</dbReference>
<comment type="catalytic activity">
    <reaction evidence="1">
        <text>ATP + protein L-histidine = ADP + protein N-phospho-L-histidine.</text>
        <dbReference type="EC" id="2.7.13.3"/>
    </reaction>
</comment>
<keyword evidence="5 11" id="KW-0418">Kinase</keyword>
<keyword evidence="8" id="KW-0472">Membrane</keyword>
<accession>A0A069PQG4</accession>
<dbReference type="Proteomes" id="UP000027466">
    <property type="component" value="Unassembled WGS sequence"/>
</dbReference>
<evidence type="ECO:0000256" key="7">
    <source>
        <dbReference type="SAM" id="Coils"/>
    </source>
</evidence>
<protein>
    <recommendedName>
        <fullName evidence="2">histidine kinase</fullName>
        <ecNumber evidence="2">2.7.13.3</ecNumber>
    </recommendedName>
</protein>
<dbReference type="PRINTS" id="PR00344">
    <property type="entry name" value="BCTRLSENSOR"/>
</dbReference>
<keyword evidence="8" id="KW-0812">Transmembrane</keyword>
<feature type="domain" description="Response regulatory" evidence="10">
    <location>
        <begin position="546"/>
        <end position="661"/>
    </location>
</feature>
<evidence type="ECO:0000259" key="9">
    <source>
        <dbReference type="PROSITE" id="PS50109"/>
    </source>
</evidence>
<evidence type="ECO:0000256" key="4">
    <source>
        <dbReference type="ARBA" id="ARBA00022679"/>
    </source>
</evidence>
<evidence type="ECO:0000256" key="3">
    <source>
        <dbReference type="ARBA" id="ARBA00022553"/>
    </source>
</evidence>
<dbReference type="PANTHER" id="PTHR43047:SF9">
    <property type="entry name" value="HISTIDINE KINASE"/>
    <property type="match status" value="1"/>
</dbReference>
<dbReference type="SUPFAM" id="SSF55874">
    <property type="entry name" value="ATPase domain of HSP90 chaperone/DNA topoisomerase II/histidine kinase"/>
    <property type="match status" value="1"/>
</dbReference>
<dbReference type="InterPro" id="IPR005467">
    <property type="entry name" value="His_kinase_dom"/>
</dbReference>
<feature type="transmembrane region" description="Helical" evidence="8">
    <location>
        <begin position="150"/>
        <end position="170"/>
    </location>
</feature>
<dbReference type="EC" id="2.7.13.3" evidence="2"/>
<organism evidence="11 12">
    <name type="scientific">Caballeronia glathei</name>
    <dbReference type="NCBI Taxonomy" id="60547"/>
    <lineage>
        <taxon>Bacteria</taxon>
        <taxon>Pseudomonadati</taxon>
        <taxon>Pseudomonadota</taxon>
        <taxon>Betaproteobacteria</taxon>
        <taxon>Burkholderiales</taxon>
        <taxon>Burkholderiaceae</taxon>
        <taxon>Caballeronia</taxon>
    </lineage>
</organism>
<dbReference type="Pfam" id="PF00512">
    <property type="entry name" value="HisKA"/>
    <property type="match status" value="1"/>
</dbReference>
<name>A0A069PQG4_9BURK</name>
<dbReference type="RefSeq" id="WP_035929853.1">
    <property type="nucleotide sequence ID" value="NZ_CADFFX010000004.1"/>
</dbReference>
<dbReference type="AlphaFoldDB" id="A0A069PQG4"/>
<dbReference type="SMART" id="SM00387">
    <property type="entry name" value="HATPase_c"/>
    <property type="match status" value="1"/>
</dbReference>
<dbReference type="SUPFAM" id="SSF47384">
    <property type="entry name" value="Homodimeric domain of signal transducing histidine kinase"/>
    <property type="match status" value="1"/>
</dbReference>
<dbReference type="PANTHER" id="PTHR43047">
    <property type="entry name" value="TWO-COMPONENT HISTIDINE PROTEIN KINASE"/>
    <property type="match status" value="1"/>
</dbReference>
<dbReference type="CDD" id="cd00075">
    <property type="entry name" value="HATPase"/>
    <property type="match status" value="1"/>
</dbReference>
<feature type="transmembrane region" description="Helical" evidence="8">
    <location>
        <begin position="95"/>
        <end position="113"/>
    </location>
</feature>
<dbReference type="STRING" id="60547.GCA_000751215_02173"/>